<keyword evidence="2 8" id="KW-0813">Transport</keyword>
<dbReference type="OrthoDB" id="92598at2"/>
<evidence type="ECO:0000256" key="5">
    <source>
        <dbReference type="ARBA" id="ARBA00022970"/>
    </source>
</evidence>
<keyword evidence="11" id="KW-1185">Reference proteome</keyword>
<proteinExistence type="inferred from homology"/>
<dbReference type="AlphaFoldDB" id="A0A371P9V0"/>
<evidence type="ECO:0000256" key="4">
    <source>
        <dbReference type="ARBA" id="ARBA00022692"/>
    </source>
</evidence>
<dbReference type="Pfam" id="PF00528">
    <property type="entry name" value="BPD_transp_1"/>
    <property type="match status" value="1"/>
</dbReference>
<accession>A0A371P9V0</accession>
<evidence type="ECO:0000313" key="10">
    <source>
        <dbReference type="EMBL" id="REK72220.1"/>
    </source>
</evidence>
<evidence type="ECO:0000259" key="9">
    <source>
        <dbReference type="PROSITE" id="PS50928"/>
    </source>
</evidence>
<dbReference type="InterPro" id="IPR000515">
    <property type="entry name" value="MetI-like"/>
</dbReference>
<feature type="transmembrane region" description="Helical" evidence="8">
    <location>
        <begin position="80"/>
        <end position="99"/>
    </location>
</feature>
<dbReference type="EMBL" id="QUBR01000001">
    <property type="protein sequence ID" value="REK72220.1"/>
    <property type="molecule type" value="Genomic_DNA"/>
</dbReference>
<feature type="domain" description="ABC transmembrane type-1" evidence="9">
    <location>
        <begin position="11"/>
        <end position="199"/>
    </location>
</feature>
<dbReference type="GO" id="GO:0022857">
    <property type="term" value="F:transmembrane transporter activity"/>
    <property type="evidence" value="ECO:0007669"/>
    <property type="project" value="InterPro"/>
</dbReference>
<dbReference type="Gene3D" id="1.10.3720.10">
    <property type="entry name" value="MetI-like"/>
    <property type="match status" value="1"/>
</dbReference>
<dbReference type="InterPro" id="IPR010065">
    <property type="entry name" value="AA_ABC_transptr_permease_3TM"/>
</dbReference>
<feature type="transmembrane region" description="Helical" evidence="8">
    <location>
        <begin position="178"/>
        <end position="198"/>
    </location>
</feature>
<keyword evidence="3" id="KW-1003">Cell membrane</keyword>
<comment type="caution">
    <text evidence="10">The sequence shown here is derived from an EMBL/GenBank/DDBJ whole genome shotgun (WGS) entry which is preliminary data.</text>
</comment>
<dbReference type="PANTHER" id="PTHR30614">
    <property type="entry name" value="MEMBRANE COMPONENT OF AMINO ACID ABC TRANSPORTER"/>
    <property type="match status" value="1"/>
</dbReference>
<reference evidence="10 11" key="1">
    <citation type="submission" date="2018-08" db="EMBL/GenBank/DDBJ databases">
        <title>Aeromicrobium sp. M2KJ-4, whole genome shotgun sequence.</title>
        <authorList>
            <person name="Tuo L."/>
        </authorList>
    </citation>
    <scope>NUCLEOTIDE SEQUENCE [LARGE SCALE GENOMIC DNA]</scope>
    <source>
        <strain evidence="10 11">M2KJ-4</strain>
    </source>
</reference>
<dbReference type="NCBIfam" id="TIGR01726">
    <property type="entry name" value="HEQRo_perm_3TM"/>
    <property type="match status" value="1"/>
</dbReference>
<keyword evidence="5" id="KW-0029">Amino-acid transport</keyword>
<dbReference type="CDD" id="cd06261">
    <property type="entry name" value="TM_PBP2"/>
    <property type="match status" value="1"/>
</dbReference>
<dbReference type="SUPFAM" id="SSF161098">
    <property type="entry name" value="MetI-like"/>
    <property type="match status" value="1"/>
</dbReference>
<feature type="transmembrane region" description="Helical" evidence="8">
    <location>
        <begin position="53"/>
        <end position="74"/>
    </location>
</feature>
<dbReference type="RefSeq" id="WP_119702353.1">
    <property type="nucleotide sequence ID" value="NZ_JBHSOI010000001.1"/>
</dbReference>
<evidence type="ECO:0000256" key="2">
    <source>
        <dbReference type="ARBA" id="ARBA00022448"/>
    </source>
</evidence>
<keyword evidence="7 8" id="KW-0472">Membrane</keyword>
<dbReference type="Proteomes" id="UP000265581">
    <property type="component" value="Unassembled WGS sequence"/>
</dbReference>
<evidence type="ECO:0000256" key="3">
    <source>
        <dbReference type="ARBA" id="ARBA00022475"/>
    </source>
</evidence>
<protein>
    <submittedName>
        <fullName evidence="10">Amino acid ABC transporter permease</fullName>
    </submittedName>
</protein>
<name>A0A371P9V0_9ACTN</name>
<keyword evidence="4 8" id="KW-0812">Transmembrane</keyword>
<evidence type="ECO:0000256" key="6">
    <source>
        <dbReference type="ARBA" id="ARBA00022989"/>
    </source>
</evidence>
<dbReference type="PANTHER" id="PTHR30614:SF0">
    <property type="entry name" value="L-CYSTINE TRANSPORT SYSTEM PERMEASE PROTEIN TCYL"/>
    <property type="match status" value="1"/>
</dbReference>
<dbReference type="PROSITE" id="PS50928">
    <property type="entry name" value="ABC_TM1"/>
    <property type="match status" value="1"/>
</dbReference>
<comment type="subcellular location">
    <subcellularLocation>
        <location evidence="1 8">Cell membrane</location>
        <topology evidence="1 8">Multi-pass membrane protein</topology>
    </subcellularLocation>
</comment>
<dbReference type="GO" id="GO:0006865">
    <property type="term" value="P:amino acid transport"/>
    <property type="evidence" value="ECO:0007669"/>
    <property type="project" value="UniProtKB-KW"/>
</dbReference>
<comment type="similarity">
    <text evidence="8">Belongs to the binding-protein-dependent transport system permease family.</text>
</comment>
<feature type="transmembrane region" description="Helical" evidence="8">
    <location>
        <begin position="6"/>
        <end position="33"/>
    </location>
</feature>
<dbReference type="GO" id="GO:0043190">
    <property type="term" value="C:ATP-binding cassette (ABC) transporter complex"/>
    <property type="evidence" value="ECO:0007669"/>
    <property type="project" value="InterPro"/>
</dbReference>
<evidence type="ECO:0000256" key="1">
    <source>
        <dbReference type="ARBA" id="ARBA00004651"/>
    </source>
</evidence>
<organism evidence="10 11">
    <name type="scientific">Aeromicrobium endophyticum</name>
    <dbReference type="NCBI Taxonomy" id="2292704"/>
    <lineage>
        <taxon>Bacteria</taxon>
        <taxon>Bacillati</taxon>
        <taxon>Actinomycetota</taxon>
        <taxon>Actinomycetes</taxon>
        <taxon>Propionibacteriales</taxon>
        <taxon>Nocardioidaceae</taxon>
        <taxon>Aeromicrobium</taxon>
    </lineage>
</organism>
<sequence>MDHLGVVLGGVPTTLLVTATCFGVGAVLGLVLVTGRRSGSVVVRGLSRTIIDLLRGIPPIVFLFIVFFGIGSGAIRLSPFVAAVIGLGLISAAHLAEIYRGSLLAVHRGQFEAAQALGLGRVTTYTRVVGPQAVRVAIPGMVTWAISLLKDSALVSTIGVAEIMSVTNQDARSSGSSLTPFVIAAAIYIALGSPLAYLSRYLERKLSLKGAR</sequence>
<dbReference type="InterPro" id="IPR043429">
    <property type="entry name" value="ArtM/GltK/GlnP/TcyL/YhdX-like"/>
</dbReference>
<evidence type="ECO:0000256" key="7">
    <source>
        <dbReference type="ARBA" id="ARBA00023136"/>
    </source>
</evidence>
<evidence type="ECO:0000256" key="8">
    <source>
        <dbReference type="RuleBase" id="RU363032"/>
    </source>
</evidence>
<evidence type="ECO:0000313" key="11">
    <source>
        <dbReference type="Proteomes" id="UP000265581"/>
    </source>
</evidence>
<keyword evidence="6 8" id="KW-1133">Transmembrane helix</keyword>
<dbReference type="InterPro" id="IPR035906">
    <property type="entry name" value="MetI-like_sf"/>
</dbReference>
<gene>
    <name evidence="10" type="ORF">DX116_00800</name>
</gene>